<accession>A0A4Y6UC41</accession>
<sequence length="428" mass="43300">MSTSEAFSASNGAEGAGVGAFRAETSVPAPQLTDAGLAMPAEAAILAGVQSDINEALGGGTNPALNTPQGQIAMSMTAILGDALECMLEVLNGVDPARSSGRLQDAIGRIYFMERLPATPTLVEVALTLTGNSLPTIAAGTTLASDQAGNLYAAQSDISFPPNTPSPQYVTLACQAPGPVECPAGALALYRGNMGLAALANPAAGIPGQAVESRAAFERRRALAVEGNARSSNGALLGALLDIPGVQDALVVDNPTTAEAQQGGITLPPHTLYAVVLGGNAEDIGQAILAKKPPGCATHGAQSVTVQDNASAYGGQGPRYTFQYDQAQTTTVHVAVTLATGPHVPSDAALAVQRGVLAWFEDADTRPRLGGTLYAGRLIGALNAVGDWVEVLDCQISTIAGGTGARLTLPINQLPTVDASTITVTMAA</sequence>
<protein>
    <submittedName>
        <fullName evidence="1">Uncharacterized protein</fullName>
    </submittedName>
</protein>
<dbReference type="AlphaFoldDB" id="A0A4Y6UC41"/>
<keyword evidence="2" id="KW-1185">Reference proteome</keyword>
<reference evidence="1 2" key="1">
    <citation type="submission" date="2019-03" db="EMBL/GenBank/DDBJ databases">
        <title>The complete genome sequence of Swingsia_sp. F3b2 LMG30590(T).</title>
        <authorList>
            <person name="Chua K.-O."/>
            <person name="Chan K.-G."/>
            <person name="See-Too W.-S."/>
        </authorList>
    </citation>
    <scope>NUCLEOTIDE SEQUENCE [LARGE SCALE GENOMIC DNA]</scope>
    <source>
        <strain evidence="1 2">F3b2</strain>
    </source>
</reference>
<dbReference type="OrthoDB" id="7497539at2"/>
<dbReference type="RefSeq" id="WP_141443842.1">
    <property type="nucleotide sequence ID" value="NZ_CP038231.1"/>
</dbReference>
<proteinExistence type="predicted"/>
<dbReference type="EMBL" id="CP038231">
    <property type="protein sequence ID" value="QDH14138.1"/>
    <property type="molecule type" value="Genomic_DNA"/>
</dbReference>
<dbReference type="Proteomes" id="UP000318709">
    <property type="component" value="Chromosome"/>
</dbReference>
<evidence type="ECO:0000313" key="2">
    <source>
        <dbReference type="Proteomes" id="UP000318709"/>
    </source>
</evidence>
<gene>
    <name evidence="1" type="ORF">E3E12_08000</name>
</gene>
<dbReference type="KEGG" id="swf:E3E12_08000"/>
<name>A0A4Y6UC41_9PROT</name>
<organism evidence="1 2">
    <name type="scientific">Formicincola oecophyllae</name>
    <dbReference type="NCBI Taxonomy" id="2558361"/>
    <lineage>
        <taxon>Bacteria</taxon>
        <taxon>Pseudomonadati</taxon>
        <taxon>Pseudomonadota</taxon>
        <taxon>Alphaproteobacteria</taxon>
        <taxon>Acetobacterales</taxon>
        <taxon>Acetobacteraceae</taxon>
        <taxon>Formicincola</taxon>
    </lineage>
</organism>
<evidence type="ECO:0000313" key="1">
    <source>
        <dbReference type="EMBL" id="QDH14138.1"/>
    </source>
</evidence>